<feature type="domain" description="Exodeoxyribonuclease X-like C-terminal" evidence="1">
    <location>
        <begin position="5"/>
        <end position="32"/>
    </location>
</feature>
<keyword evidence="3" id="KW-1185">Reference proteome</keyword>
<protein>
    <recommendedName>
        <fullName evidence="1">Exodeoxyribonuclease X-like C-terminal domain-containing protein</fullName>
    </recommendedName>
</protein>
<dbReference type="AlphaFoldDB" id="G4YMG2"/>
<dbReference type="EMBL" id="JH159151">
    <property type="protein sequence ID" value="EGZ28588.1"/>
    <property type="molecule type" value="Genomic_DNA"/>
</dbReference>
<dbReference type="InterPro" id="IPR046768">
    <property type="entry name" value="ExoX-like_C"/>
</dbReference>
<dbReference type="Pfam" id="PF20600">
    <property type="entry name" value="ExoX-like_C"/>
    <property type="match status" value="2"/>
</dbReference>
<evidence type="ECO:0000259" key="1">
    <source>
        <dbReference type="Pfam" id="PF20600"/>
    </source>
</evidence>
<dbReference type="KEGG" id="psoj:PHYSODRAFT_474308"/>
<dbReference type="InParanoid" id="G4YMG2"/>
<reference evidence="2 3" key="1">
    <citation type="journal article" date="2006" name="Science">
        <title>Phytophthora genome sequences uncover evolutionary origins and mechanisms of pathogenesis.</title>
        <authorList>
            <person name="Tyler B.M."/>
            <person name="Tripathy S."/>
            <person name="Zhang X."/>
            <person name="Dehal P."/>
            <person name="Jiang R.H."/>
            <person name="Aerts A."/>
            <person name="Arredondo F.D."/>
            <person name="Baxter L."/>
            <person name="Bensasson D."/>
            <person name="Beynon J.L."/>
            <person name="Chapman J."/>
            <person name="Damasceno C.M."/>
            <person name="Dorrance A.E."/>
            <person name="Dou D."/>
            <person name="Dickerman A.W."/>
            <person name="Dubchak I.L."/>
            <person name="Garbelotto M."/>
            <person name="Gijzen M."/>
            <person name="Gordon S.G."/>
            <person name="Govers F."/>
            <person name="Grunwald N.J."/>
            <person name="Huang W."/>
            <person name="Ivors K.L."/>
            <person name="Jones R.W."/>
            <person name="Kamoun S."/>
            <person name="Krampis K."/>
            <person name="Lamour K.H."/>
            <person name="Lee M.K."/>
            <person name="McDonald W.H."/>
            <person name="Medina M."/>
            <person name="Meijer H.J."/>
            <person name="Nordberg E.K."/>
            <person name="Maclean D.J."/>
            <person name="Ospina-Giraldo M.D."/>
            <person name="Morris P.F."/>
            <person name="Phuntumart V."/>
            <person name="Putnam N.H."/>
            <person name="Rash S."/>
            <person name="Rose J.K."/>
            <person name="Sakihama Y."/>
            <person name="Salamov A.A."/>
            <person name="Savidor A."/>
            <person name="Scheuring C.F."/>
            <person name="Smith B.M."/>
            <person name="Sobral B.W."/>
            <person name="Terry A."/>
            <person name="Torto-Alalibo T.A."/>
            <person name="Win J."/>
            <person name="Xu Z."/>
            <person name="Zhang H."/>
            <person name="Grigoriev I.V."/>
            <person name="Rokhsar D.S."/>
            <person name="Boore J.L."/>
        </authorList>
    </citation>
    <scope>NUCLEOTIDE SEQUENCE [LARGE SCALE GENOMIC DNA]</scope>
    <source>
        <strain evidence="2 3">P6497</strain>
    </source>
</reference>
<dbReference type="Proteomes" id="UP000002640">
    <property type="component" value="Unassembled WGS sequence"/>
</dbReference>
<name>G4YMG2_PHYSP</name>
<dbReference type="RefSeq" id="XP_009515863.1">
    <property type="nucleotide sequence ID" value="XM_009517568.1"/>
</dbReference>
<dbReference type="OMA" id="DINYCRW"/>
<dbReference type="GeneID" id="20654465"/>
<feature type="domain" description="Exodeoxyribonuclease X-like C-terminal" evidence="1">
    <location>
        <begin position="60"/>
        <end position="87"/>
    </location>
</feature>
<evidence type="ECO:0000313" key="2">
    <source>
        <dbReference type="EMBL" id="EGZ28588.1"/>
    </source>
</evidence>
<gene>
    <name evidence="2" type="ORF">PHYSODRAFT_474308</name>
</gene>
<sequence length="104" mass="11939">MSTVLNFGKHKSKTIEEVYASDPGYCRWLSNQKILIDSEPGISDFLKAKFINDDGSFLMTWGKFKGRTIKQIQAIDSNYIEWLKKNEFVNQKMSKLKGALDELA</sequence>
<proteinExistence type="predicted"/>
<accession>G4YMG2</accession>
<organism evidence="2 3">
    <name type="scientific">Phytophthora sojae (strain P6497)</name>
    <name type="common">Soybean stem and root rot agent</name>
    <name type="synonym">Phytophthora megasperma f. sp. glycines</name>
    <dbReference type="NCBI Taxonomy" id="1094619"/>
    <lineage>
        <taxon>Eukaryota</taxon>
        <taxon>Sar</taxon>
        <taxon>Stramenopiles</taxon>
        <taxon>Oomycota</taxon>
        <taxon>Peronosporomycetes</taxon>
        <taxon>Peronosporales</taxon>
        <taxon>Peronosporaceae</taxon>
        <taxon>Phytophthora</taxon>
    </lineage>
</organism>
<evidence type="ECO:0000313" key="3">
    <source>
        <dbReference type="Proteomes" id="UP000002640"/>
    </source>
</evidence>